<comment type="caution">
    <text evidence="3">The sequence shown here is derived from an EMBL/GenBank/DDBJ whole genome shotgun (WGS) entry which is preliminary data.</text>
</comment>
<evidence type="ECO:0000313" key="3">
    <source>
        <dbReference type="EMBL" id="KAG9391136.1"/>
    </source>
</evidence>
<organism evidence="3 4">
    <name type="scientific">Carpediemonas membranifera</name>
    <dbReference type="NCBI Taxonomy" id="201153"/>
    <lineage>
        <taxon>Eukaryota</taxon>
        <taxon>Metamonada</taxon>
        <taxon>Carpediemonas-like organisms</taxon>
        <taxon>Carpediemonas</taxon>
    </lineage>
</organism>
<dbReference type="AlphaFoldDB" id="A0A8J6E001"/>
<proteinExistence type="predicted"/>
<evidence type="ECO:0000256" key="1">
    <source>
        <dbReference type="SAM" id="Coils"/>
    </source>
</evidence>
<feature type="coiled-coil region" evidence="1">
    <location>
        <begin position="222"/>
        <end position="249"/>
    </location>
</feature>
<feature type="compositionally biased region" description="Acidic residues" evidence="2">
    <location>
        <begin position="72"/>
        <end position="82"/>
    </location>
</feature>
<name>A0A8J6E001_9EUKA</name>
<evidence type="ECO:0000256" key="2">
    <source>
        <dbReference type="SAM" id="MobiDB-lite"/>
    </source>
</evidence>
<keyword evidence="1" id="KW-0175">Coiled coil</keyword>
<dbReference type="Proteomes" id="UP000717585">
    <property type="component" value="Unassembled WGS sequence"/>
</dbReference>
<protein>
    <submittedName>
        <fullName evidence="3">Chromosome segregation protein</fullName>
    </submittedName>
</protein>
<dbReference type="EMBL" id="JAHDYR010000062">
    <property type="protein sequence ID" value="KAG9391136.1"/>
    <property type="molecule type" value="Genomic_DNA"/>
</dbReference>
<keyword evidence="4" id="KW-1185">Reference proteome</keyword>
<reference evidence="3" key="1">
    <citation type="submission" date="2021-05" db="EMBL/GenBank/DDBJ databases">
        <title>A free-living protist that lacks canonical eukaryotic 1 DNA replication and segregation systems.</title>
        <authorList>
            <person name="Salas-Leiva D.E."/>
            <person name="Tromer E.C."/>
            <person name="Curtis B.A."/>
            <person name="Jerlstrom-Hultqvist J."/>
            <person name="Kolisko M."/>
            <person name="Yi Z."/>
            <person name="Salas-Leiva J.S."/>
            <person name="Gallot-Lavallee L."/>
            <person name="Kops G.J.P.L."/>
            <person name="Archibald J.M."/>
            <person name="Simpson A.G.B."/>
            <person name="Roger A.J."/>
        </authorList>
    </citation>
    <scope>NUCLEOTIDE SEQUENCE</scope>
    <source>
        <strain evidence="3">BICM</strain>
    </source>
</reference>
<evidence type="ECO:0000313" key="4">
    <source>
        <dbReference type="Proteomes" id="UP000717585"/>
    </source>
</evidence>
<feature type="compositionally biased region" description="Acidic residues" evidence="2">
    <location>
        <begin position="50"/>
        <end position="60"/>
    </location>
</feature>
<feature type="region of interest" description="Disordered" evidence="2">
    <location>
        <begin position="39"/>
        <end position="82"/>
    </location>
</feature>
<sequence>MDDVESFLAGVYARMSQAKPDVNRTKFSLDDIQERAIAPISHELQMIMDESSDSENDDTEREPAISTNESDAPVDEEPSGIDDDESALFLQTVERINALQVEIEQRNDATKAIVREVADLAQERKQVQTQADQHRIAVNARKLELEKSTQALHAARKDKEERDGQCSELDADLKFAEKETRALGNSMRKMMKQQDKVDDAISSSKTSLQALEARVKESAAGLRQINDAREQWRREARAVAEQLKQARDTADRVVARNDEMLGWD</sequence>
<gene>
    <name evidence="3" type="ORF">J8273_7410</name>
</gene>
<accession>A0A8J6E001</accession>